<accession>A0AC58JNK7</accession>
<sequence length="218" mass="24439">MKNFIIFVSLLCVTLGFPVGSPLYKRERRRRQLGFGYDYGYGYRYGPVYPYYNIPIYQPNDFNDITPEIYIGDDVRRPATVKPPVTATRRPAMVRPPVTATRRLTTALVKPVPFNNLQPTGEPCPQPRGDDLNNDQLPVFVYVDPKEWSSMGAVDRPVSPGQTASSDLQPAFAIVPGVFLPTSENGQTVINPMEDLNNRLKTPDMLRVAASAKKEKDC</sequence>
<evidence type="ECO:0000313" key="2">
    <source>
        <dbReference type="RefSeq" id="XP_073808057.1"/>
    </source>
</evidence>
<evidence type="ECO:0000313" key="1">
    <source>
        <dbReference type="Proteomes" id="UP000000437"/>
    </source>
</evidence>
<reference evidence="2" key="1">
    <citation type="submission" date="2025-08" db="UniProtKB">
        <authorList>
            <consortium name="RefSeq"/>
        </authorList>
    </citation>
    <scope>IDENTIFICATION</scope>
    <source>
        <strain evidence="2">Tuebingen</strain>
        <tissue evidence="2">Fibroblasts and whole tissue</tissue>
    </source>
</reference>
<protein>
    <submittedName>
        <fullName evidence="2">Uncharacterized protein</fullName>
    </submittedName>
</protein>
<gene>
    <name evidence="2" type="primary">LOC141385750</name>
</gene>
<proteinExistence type="predicted"/>
<dbReference type="Proteomes" id="UP000000437">
    <property type="component" value="Chromosome 5"/>
</dbReference>
<organism evidence="1 2">
    <name type="scientific">Danio rerio</name>
    <name type="common">Zebrafish</name>
    <name type="synonym">Brachydanio rerio</name>
    <dbReference type="NCBI Taxonomy" id="7955"/>
    <lineage>
        <taxon>Eukaryota</taxon>
        <taxon>Metazoa</taxon>
        <taxon>Chordata</taxon>
        <taxon>Craniata</taxon>
        <taxon>Vertebrata</taxon>
        <taxon>Euteleostomi</taxon>
        <taxon>Actinopterygii</taxon>
        <taxon>Neopterygii</taxon>
        <taxon>Teleostei</taxon>
        <taxon>Ostariophysi</taxon>
        <taxon>Cypriniformes</taxon>
        <taxon>Danionidae</taxon>
        <taxon>Danioninae</taxon>
        <taxon>Danio</taxon>
    </lineage>
</organism>
<keyword evidence="1" id="KW-1185">Reference proteome</keyword>
<dbReference type="RefSeq" id="XP_073808057.1">
    <property type="nucleotide sequence ID" value="XM_073951956.1"/>
</dbReference>
<name>A0AC58JNK7_DANRE</name>